<dbReference type="Pfam" id="PF00440">
    <property type="entry name" value="TetR_N"/>
    <property type="match status" value="1"/>
</dbReference>
<dbReference type="AlphaFoldDB" id="A0A239CCD8"/>
<keyword evidence="3" id="KW-0804">Transcription</keyword>
<dbReference type="InterPro" id="IPR050109">
    <property type="entry name" value="HTH-type_TetR-like_transc_reg"/>
</dbReference>
<evidence type="ECO:0000313" key="7">
    <source>
        <dbReference type="Proteomes" id="UP000198281"/>
    </source>
</evidence>
<evidence type="ECO:0000256" key="2">
    <source>
        <dbReference type="ARBA" id="ARBA00023125"/>
    </source>
</evidence>
<organism evidence="6 7">
    <name type="scientific">Edaphosphingomonas laterariae</name>
    <dbReference type="NCBI Taxonomy" id="861865"/>
    <lineage>
        <taxon>Bacteria</taxon>
        <taxon>Pseudomonadati</taxon>
        <taxon>Pseudomonadota</taxon>
        <taxon>Alphaproteobacteria</taxon>
        <taxon>Sphingomonadales</taxon>
        <taxon>Rhizorhabdaceae</taxon>
        <taxon>Edaphosphingomonas</taxon>
    </lineage>
</organism>
<keyword evidence="2 4" id="KW-0238">DNA-binding</keyword>
<gene>
    <name evidence="6" type="ORF">SAMN06295912_102104</name>
</gene>
<evidence type="ECO:0000256" key="3">
    <source>
        <dbReference type="ARBA" id="ARBA00023163"/>
    </source>
</evidence>
<evidence type="ECO:0000313" key="6">
    <source>
        <dbReference type="EMBL" id="SNS17328.1"/>
    </source>
</evidence>
<dbReference type="PROSITE" id="PS50977">
    <property type="entry name" value="HTH_TETR_2"/>
    <property type="match status" value="2"/>
</dbReference>
<dbReference type="PANTHER" id="PTHR30055:SF234">
    <property type="entry name" value="HTH-TYPE TRANSCRIPTIONAL REGULATOR BETI"/>
    <property type="match status" value="1"/>
</dbReference>
<dbReference type="InterPro" id="IPR001647">
    <property type="entry name" value="HTH_TetR"/>
</dbReference>
<evidence type="ECO:0000256" key="1">
    <source>
        <dbReference type="ARBA" id="ARBA00023015"/>
    </source>
</evidence>
<keyword evidence="1" id="KW-0805">Transcription regulation</keyword>
<feature type="DNA-binding region" description="H-T-H motif" evidence="4">
    <location>
        <begin position="258"/>
        <end position="277"/>
    </location>
</feature>
<name>A0A239CCD8_9SPHN</name>
<feature type="DNA-binding region" description="H-T-H motif" evidence="4">
    <location>
        <begin position="36"/>
        <end position="55"/>
    </location>
</feature>
<sequence>MPSKIIAPRSDESSDRDRIVEEAIRQIASLGVRGATLRSVAAGSGCTLAGIVTLFGTKDGLIAECFREVVRRDREYLAALAGEAAAMAIGPELAGPFLWTLCEEASGGRRADMLVLVELWVSAPSHPHFAPICIDWLRARRDALRSLAGHFGVAPMAFDLLGLHLLSESVFAVSCHSSPAYRLIARGGFMEACVRLAGLGHQEAHAAIEVTADHFYAEPDHVPANDDDGGEGRGAEGRARIVDAAAVIIERDGFAAVTNRAVADQAGVSVALTGYHFKSVAELAVAGIVRVFEKTNANVRRDAKPAGAASFAKGIGDAPHRTGVGQLASRGMAEISLVAARSPALAFLGLAMRRQRGTVTYASLGGDRSGISRTTAASHALWSSATLLIQSVPGEEGLYDFGAQARVMAKAMFDLS</sequence>
<reference evidence="7" key="1">
    <citation type="submission" date="2017-06" db="EMBL/GenBank/DDBJ databases">
        <authorList>
            <person name="Varghese N."/>
            <person name="Submissions S."/>
        </authorList>
    </citation>
    <scope>NUCLEOTIDE SEQUENCE [LARGE SCALE GENOMIC DNA]</scope>
    <source>
        <strain evidence="7">LNB2</strain>
    </source>
</reference>
<feature type="domain" description="HTH tetR-type" evidence="5">
    <location>
        <begin position="235"/>
        <end position="295"/>
    </location>
</feature>
<dbReference type="EMBL" id="FZOS01000002">
    <property type="protein sequence ID" value="SNS17328.1"/>
    <property type="molecule type" value="Genomic_DNA"/>
</dbReference>
<accession>A0A239CCD8</accession>
<dbReference type="PANTHER" id="PTHR30055">
    <property type="entry name" value="HTH-TYPE TRANSCRIPTIONAL REGULATOR RUTR"/>
    <property type="match status" value="1"/>
</dbReference>
<dbReference type="Gene3D" id="1.10.357.10">
    <property type="entry name" value="Tetracycline Repressor, domain 2"/>
    <property type="match status" value="2"/>
</dbReference>
<proteinExistence type="predicted"/>
<dbReference type="InterPro" id="IPR009057">
    <property type="entry name" value="Homeodomain-like_sf"/>
</dbReference>
<feature type="domain" description="HTH tetR-type" evidence="5">
    <location>
        <begin position="13"/>
        <end position="73"/>
    </location>
</feature>
<dbReference type="Proteomes" id="UP000198281">
    <property type="component" value="Unassembled WGS sequence"/>
</dbReference>
<keyword evidence="7" id="KW-1185">Reference proteome</keyword>
<evidence type="ECO:0000259" key="5">
    <source>
        <dbReference type="PROSITE" id="PS50977"/>
    </source>
</evidence>
<dbReference type="SUPFAM" id="SSF46689">
    <property type="entry name" value="Homeodomain-like"/>
    <property type="match status" value="2"/>
</dbReference>
<evidence type="ECO:0000256" key="4">
    <source>
        <dbReference type="PROSITE-ProRule" id="PRU00335"/>
    </source>
</evidence>
<protein>
    <submittedName>
        <fullName evidence="6">Transcriptional regulator, TetR family</fullName>
    </submittedName>
</protein>
<dbReference type="GO" id="GO:0003700">
    <property type="term" value="F:DNA-binding transcription factor activity"/>
    <property type="evidence" value="ECO:0007669"/>
    <property type="project" value="TreeGrafter"/>
</dbReference>
<dbReference type="RefSeq" id="WP_179220690.1">
    <property type="nucleotide sequence ID" value="NZ_FZOS01000002.1"/>
</dbReference>
<dbReference type="GO" id="GO:0000976">
    <property type="term" value="F:transcription cis-regulatory region binding"/>
    <property type="evidence" value="ECO:0007669"/>
    <property type="project" value="TreeGrafter"/>
</dbReference>